<dbReference type="InterPro" id="IPR016181">
    <property type="entry name" value="Acyl_CoA_acyltransferase"/>
</dbReference>
<dbReference type="CDD" id="cd04301">
    <property type="entry name" value="NAT_SF"/>
    <property type="match status" value="1"/>
</dbReference>
<dbReference type="Gene3D" id="3.40.630.30">
    <property type="match status" value="1"/>
</dbReference>
<comment type="function">
    <text evidence="1 9">Catalyzes the acetylation of L-2,4-diaminobutyrate (DABA) to gamma-N-acetyl-alpha,gamma-diaminobutyric acid (ADABA) with acetyl coenzyme A.</text>
</comment>
<evidence type="ECO:0000256" key="2">
    <source>
        <dbReference type="ARBA" id="ARBA00004978"/>
    </source>
</evidence>
<dbReference type="PANTHER" id="PTHR43072:SF60">
    <property type="entry name" value="L-2,4-DIAMINOBUTYRIC ACID ACETYLTRANSFERASE"/>
    <property type="match status" value="1"/>
</dbReference>
<evidence type="ECO:0000313" key="13">
    <source>
        <dbReference type="Proteomes" id="UP000471120"/>
    </source>
</evidence>
<comment type="catalytic activity">
    <reaction evidence="8 9">
        <text>L-2,4-diaminobutanoate + acetyl-CoA = (2S)-4-acetamido-2-aminobutanoate + CoA + H(+)</text>
        <dbReference type="Rhea" id="RHEA:16901"/>
        <dbReference type="ChEBI" id="CHEBI:15378"/>
        <dbReference type="ChEBI" id="CHEBI:57287"/>
        <dbReference type="ChEBI" id="CHEBI:57288"/>
        <dbReference type="ChEBI" id="CHEBI:58761"/>
        <dbReference type="ChEBI" id="CHEBI:58929"/>
        <dbReference type="EC" id="2.3.1.178"/>
    </reaction>
</comment>
<evidence type="ECO:0000256" key="3">
    <source>
        <dbReference type="ARBA" id="ARBA00010712"/>
    </source>
</evidence>
<evidence type="ECO:0000256" key="5">
    <source>
        <dbReference type="ARBA" id="ARBA00017935"/>
    </source>
</evidence>
<gene>
    <name evidence="9 12" type="primary">ectA</name>
    <name evidence="12" type="ORF">DW322_16745</name>
</gene>
<evidence type="ECO:0000259" key="11">
    <source>
        <dbReference type="PROSITE" id="PS51186"/>
    </source>
</evidence>
<proteinExistence type="inferred from homology"/>
<dbReference type="InterPro" id="IPR000182">
    <property type="entry name" value="GNAT_dom"/>
</dbReference>
<dbReference type="GO" id="GO:0033816">
    <property type="term" value="F:diaminobutyrate acetyltransferase activity"/>
    <property type="evidence" value="ECO:0007669"/>
    <property type="project" value="UniProtKB-EC"/>
</dbReference>
<dbReference type="PROSITE" id="PS51186">
    <property type="entry name" value="GNAT"/>
    <property type="match status" value="1"/>
</dbReference>
<reference evidence="12 13" key="1">
    <citation type="submission" date="2018-07" db="EMBL/GenBank/DDBJ databases">
        <title>Genome sequence of Rhodococcus rhodnii ATCC 35071 from Rhodnius prolixus.</title>
        <authorList>
            <person name="Patel V."/>
            <person name="Vogel K.J."/>
        </authorList>
    </citation>
    <scope>NUCLEOTIDE SEQUENCE [LARGE SCALE GENOMIC DNA]</scope>
    <source>
        <strain evidence="12 13">ATCC 35071</strain>
    </source>
</reference>
<organism evidence="12 13">
    <name type="scientific">Rhodococcus rhodnii</name>
    <dbReference type="NCBI Taxonomy" id="38312"/>
    <lineage>
        <taxon>Bacteria</taxon>
        <taxon>Bacillati</taxon>
        <taxon>Actinomycetota</taxon>
        <taxon>Actinomycetes</taxon>
        <taxon>Mycobacteriales</taxon>
        <taxon>Nocardiaceae</taxon>
        <taxon>Rhodococcus</taxon>
    </lineage>
</organism>
<sequence>MRPGYTSSTPPTAPDAVQFRRPQISDGVRLWEIARDTEVLDLNSSYAYVLWCRDFADTSIVATVDDRPVGFVTGYRRQSAPDTLMVWQVAVDSEQRGRRIAGRMLHALLDDVATAGIDRLETTISPDNTASIALFTGVARDRDRTITRQDLFSPNDFPEGHEAEDLYSIA</sequence>
<dbReference type="EMBL" id="QRCM01000001">
    <property type="protein sequence ID" value="TXG91546.1"/>
    <property type="molecule type" value="Genomic_DNA"/>
</dbReference>
<dbReference type="NCBIfam" id="TIGR02406">
    <property type="entry name" value="ectoine_EctA"/>
    <property type="match status" value="1"/>
</dbReference>
<comment type="similarity">
    <text evidence="3 9">Belongs to the acetyltransferase family. EctA subfamily.</text>
</comment>
<keyword evidence="7 9" id="KW-0012">Acyltransferase</keyword>
<comment type="pathway">
    <text evidence="2 9">Amine and polyamine biosynthesis; ectoine biosynthesis; L-ectoine from L-aspartate 4-semialdehyde: step 2/3.</text>
</comment>
<dbReference type="Pfam" id="PF00583">
    <property type="entry name" value="Acetyltransf_1"/>
    <property type="match status" value="1"/>
</dbReference>
<evidence type="ECO:0000256" key="4">
    <source>
        <dbReference type="ARBA" id="ARBA00012355"/>
    </source>
</evidence>
<dbReference type="AlphaFoldDB" id="A0A6P2CK46"/>
<name>A0A6P2CK46_9NOCA</name>
<evidence type="ECO:0000256" key="1">
    <source>
        <dbReference type="ARBA" id="ARBA00003741"/>
    </source>
</evidence>
<dbReference type="InterPro" id="IPR012772">
    <property type="entry name" value="Ectoine_EctA"/>
</dbReference>
<accession>A0A6P2CK46</accession>
<dbReference type="GO" id="GO:0019491">
    <property type="term" value="P:ectoine biosynthetic process"/>
    <property type="evidence" value="ECO:0007669"/>
    <property type="project" value="UniProtKB-UniPathway"/>
</dbReference>
<dbReference type="SUPFAM" id="SSF55729">
    <property type="entry name" value="Acyl-CoA N-acyltransferases (Nat)"/>
    <property type="match status" value="1"/>
</dbReference>
<evidence type="ECO:0000256" key="7">
    <source>
        <dbReference type="ARBA" id="ARBA00023315"/>
    </source>
</evidence>
<feature type="domain" description="N-acetyltransferase" evidence="11">
    <location>
        <begin position="17"/>
        <end position="164"/>
    </location>
</feature>
<dbReference type="PANTHER" id="PTHR43072">
    <property type="entry name" value="N-ACETYLTRANSFERASE"/>
    <property type="match status" value="1"/>
</dbReference>
<evidence type="ECO:0000256" key="8">
    <source>
        <dbReference type="ARBA" id="ARBA00048924"/>
    </source>
</evidence>
<feature type="region of interest" description="Disordered" evidence="10">
    <location>
        <begin position="150"/>
        <end position="170"/>
    </location>
</feature>
<evidence type="ECO:0000256" key="6">
    <source>
        <dbReference type="ARBA" id="ARBA00022679"/>
    </source>
</evidence>
<protein>
    <recommendedName>
        <fullName evidence="5 9">L-2,4-diaminobutyric acid acetyltransferase</fullName>
        <shortName evidence="9">DABA acetyltransferase</shortName>
        <ecNumber evidence="4 9">2.3.1.178</ecNumber>
    </recommendedName>
</protein>
<keyword evidence="6 9" id="KW-0808">Transferase</keyword>
<comment type="caution">
    <text evidence="12">The sequence shown here is derived from an EMBL/GenBank/DDBJ whole genome shotgun (WGS) entry which is preliminary data.</text>
</comment>
<dbReference type="RefSeq" id="WP_040773235.1">
    <property type="nucleotide sequence ID" value="NZ_QRCM01000001.1"/>
</dbReference>
<dbReference type="Proteomes" id="UP000471120">
    <property type="component" value="Unassembled WGS sequence"/>
</dbReference>
<evidence type="ECO:0000256" key="10">
    <source>
        <dbReference type="SAM" id="MobiDB-lite"/>
    </source>
</evidence>
<dbReference type="EC" id="2.3.1.178" evidence="4 9"/>
<evidence type="ECO:0000313" key="12">
    <source>
        <dbReference type="EMBL" id="TXG91546.1"/>
    </source>
</evidence>
<dbReference type="UniPathway" id="UPA00067">
    <property type="reaction ID" value="UER00122"/>
</dbReference>
<evidence type="ECO:0000256" key="9">
    <source>
        <dbReference type="RuleBase" id="RU365045"/>
    </source>
</evidence>